<sequence length="220" mass="24980">MFLPTRCIDKFQLEDAVEKEDFEEASKLKKSIAEAASKDTVAEIMSQLKNAIDEESYHVASRLCKLTRSGLLGWWVGCLKDCNDLFGRIVRITPGVGRFVARSYTPSDVVGSWEPIDWCYIGEWRLAVWHLVAMNYQAGLGLLVVGCYGLPQFRMRAFFWGACSTEKLPQFPLPTHEVDVRGQVPKEFKYIPRTNMVFHGLKFAHEHVDLIAYLKSAALS</sequence>
<dbReference type="AlphaFoldDB" id="A0A835HVM9"/>
<dbReference type="SUPFAM" id="SSF53335">
    <property type="entry name" value="S-adenosyl-L-methionine-dependent methyltransferases"/>
    <property type="match status" value="1"/>
</dbReference>
<dbReference type="InterPro" id="IPR044680">
    <property type="entry name" value="EX1/2"/>
</dbReference>
<name>A0A835HVM9_9MAGN</name>
<dbReference type="Proteomes" id="UP000631114">
    <property type="component" value="Unassembled WGS sequence"/>
</dbReference>
<evidence type="ECO:0000313" key="2">
    <source>
        <dbReference type="Proteomes" id="UP000631114"/>
    </source>
</evidence>
<dbReference type="GO" id="GO:0042651">
    <property type="term" value="C:thylakoid membrane"/>
    <property type="evidence" value="ECO:0007669"/>
    <property type="project" value="TreeGrafter"/>
</dbReference>
<organism evidence="1 2">
    <name type="scientific">Coptis chinensis</name>
    <dbReference type="NCBI Taxonomy" id="261450"/>
    <lineage>
        <taxon>Eukaryota</taxon>
        <taxon>Viridiplantae</taxon>
        <taxon>Streptophyta</taxon>
        <taxon>Embryophyta</taxon>
        <taxon>Tracheophyta</taxon>
        <taxon>Spermatophyta</taxon>
        <taxon>Magnoliopsida</taxon>
        <taxon>Ranunculales</taxon>
        <taxon>Ranunculaceae</taxon>
        <taxon>Coptidoideae</taxon>
        <taxon>Coptis</taxon>
    </lineage>
</organism>
<evidence type="ECO:0008006" key="3">
    <source>
        <dbReference type="Google" id="ProtNLM"/>
    </source>
</evidence>
<dbReference type="PANTHER" id="PTHR33917:SF2">
    <property type="entry name" value="PROTEIN EXECUTER 2, CHLOROPLASTIC"/>
    <property type="match status" value="1"/>
</dbReference>
<evidence type="ECO:0000313" key="1">
    <source>
        <dbReference type="EMBL" id="KAF9604123.1"/>
    </source>
</evidence>
<dbReference type="InterPro" id="IPR029063">
    <property type="entry name" value="SAM-dependent_MTases_sf"/>
</dbReference>
<dbReference type="EMBL" id="JADFTS010000005">
    <property type="protein sequence ID" value="KAF9604123.1"/>
    <property type="molecule type" value="Genomic_DNA"/>
</dbReference>
<proteinExistence type="predicted"/>
<accession>A0A835HVM9</accession>
<keyword evidence="2" id="KW-1185">Reference proteome</keyword>
<dbReference type="GO" id="GO:0010343">
    <property type="term" value="P:singlet oxygen-mediated programmed cell death"/>
    <property type="evidence" value="ECO:0007669"/>
    <property type="project" value="InterPro"/>
</dbReference>
<dbReference type="PANTHER" id="PTHR33917">
    <property type="entry name" value="PROTEIN EXECUTER 1, CHLOROPLASTIC"/>
    <property type="match status" value="1"/>
</dbReference>
<comment type="caution">
    <text evidence="1">The sequence shown here is derived from an EMBL/GenBank/DDBJ whole genome shotgun (WGS) entry which is preliminary data.</text>
</comment>
<protein>
    <recommendedName>
        <fullName evidence="3">UVR domain-containing protein</fullName>
    </recommendedName>
</protein>
<dbReference type="OrthoDB" id="722566at2759"/>
<gene>
    <name evidence="1" type="ORF">IFM89_002798</name>
</gene>
<dbReference type="Gene3D" id="3.40.50.150">
    <property type="entry name" value="Vaccinia Virus protein VP39"/>
    <property type="match status" value="1"/>
</dbReference>
<reference evidence="1 2" key="1">
    <citation type="submission" date="2020-10" db="EMBL/GenBank/DDBJ databases">
        <title>The Coptis chinensis genome and diversification of protoberbering-type alkaloids.</title>
        <authorList>
            <person name="Wang B."/>
            <person name="Shu S."/>
            <person name="Song C."/>
            <person name="Liu Y."/>
        </authorList>
    </citation>
    <scope>NUCLEOTIDE SEQUENCE [LARGE SCALE GENOMIC DNA]</scope>
    <source>
        <strain evidence="1">HL-2020</strain>
        <tissue evidence="1">Leaf</tissue>
    </source>
</reference>